<organism evidence="1 2">
    <name type="scientific">Rotaria magnacalcarata</name>
    <dbReference type="NCBI Taxonomy" id="392030"/>
    <lineage>
        <taxon>Eukaryota</taxon>
        <taxon>Metazoa</taxon>
        <taxon>Spiralia</taxon>
        <taxon>Gnathifera</taxon>
        <taxon>Rotifera</taxon>
        <taxon>Eurotatoria</taxon>
        <taxon>Bdelloidea</taxon>
        <taxon>Philodinida</taxon>
        <taxon>Philodinidae</taxon>
        <taxon>Rotaria</taxon>
    </lineage>
</organism>
<protein>
    <submittedName>
        <fullName evidence="1">Uncharacterized protein</fullName>
    </submittedName>
</protein>
<sequence length="103" mass="11690">MLNLTYHESDFGLKASWTFSSTSHGKGPVDGIGAAVKSRATRYLLSGTIHNAFLSSEEFFEYTKTANDHFVMKGDLEPNRTIETFYIKAIDIQNVLKRTLERR</sequence>
<dbReference type="Proteomes" id="UP000663824">
    <property type="component" value="Unassembled WGS sequence"/>
</dbReference>
<accession>A0A816X6D7</accession>
<gene>
    <name evidence="1" type="ORF">MBJ925_LOCUS29758</name>
</gene>
<evidence type="ECO:0000313" key="1">
    <source>
        <dbReference type="EMBL" id="CAF2142417.1"/>
    </source>
</evidence>
<evidence type="ECO:0000313" key="2">
    <source>
        <dbReference type="Proteomes" id="UP000663824"/>
    </source>
</evidence>
<dbReference type="EMBL" id="CAJNRE010015957">
    <property type="protein sequence ID" value="CAF2142417.1"/>
    <property type="molecule type" value="Genomic_DNA"/>
</dbReference>
<dbReference type="AlphaFoldDB" id="A0A816X6D7"/>
<dbReference type="PANTHER" id="PTHR46601:SF1">
    <property type="entry name" value="ADF-H DOMAIN-CONTAINING PROTEIN"/>
    <property type="match status" value="1"/>
</dbReference>
<name>A0A816X6D7_9BILA</name>
<proteinExistence type="predicted"/>
<dbReference type="PANTHER" id="PTHR46601">
    <property type="entry name" value="ULP_PROTEASE DOMAIN-CONTAINING PROTEIN"/>
    <property type="match status" value="1"/>
</dbReference>
<comment type="caution">
    <text evidence="1">The sequence shown here is derived from an EMBL/GenBank/DDBJ whole genome shotgun (WGS) entry which is preliminary data.</text>
</comment>
<reference evidence="1" key="1">
    <citation type="submission" date="2021-02" db="EMBL/GenBank/DDBJ databases">
        <authorList>
            <person name="Nowell W R."/>
        </authorList>
    </citation>
    <scope>NUCLEOTIDE SEQUENCE</scope>
</reference>